<dbReference type="PANTHER" id="PTHR43903">
    <property type="entry name" value="NEUROLIGIN"/>
    <property type="match status" value="1"/>
</dbReference>
<evidence type="ECO:0000256" key="10">
    <source>
        <dbReference type="SAM" id="Phobius"/>
    </source>
</evidence>
<dbReference type="FunFam" id="3.30.70.330:FF:000035">
    <property type="entry name" value="60S ribosomal protein L23a"/>
    <property type="match status" value="1"/>
</dbReference>
<keyword evidence="4" id="KW-0699">rRNA-binding</keyword>
<evidence type="ECO:0000256" key="6">
    <source>
        <dbReference type="ARBA" id="ARBA00022980"/>
    </source>
</evidence>
<proteinExistence type="inferred from homology"/>
<dbReference type="InterPro" id="IPR002018">
    <property type="entry name" value="CarbesteraseB"/>
</dbReference>
<dbReference type="GO" id="GO:0019843">
    <property type="term" value="F:rRNA binding"/>
    <property type="evidence" value="ECO:0007669"/>
    <property type="project" value="UniProtKB-KW"/>
</dbReference>
<feature type="domain" description="Large ribosomal subunit protein uL23 N-terminal" evidence="13">
    <location>
        <begin position="731"/>
        <end position="781"/>
    </location>
</feature>
<dbReference type="AlphaFoldDB" id="A0A6A5FZE3"/>
<evidence type="ECO:0000256" key="11">
    <source>
        <dbReference type="SAM" id="SignalP"/>
    </source>
</evidence>
<dbReference type="NCBIfam" id="NF011118">
    <property type="entry name" value="PRK14548.1"/>
    <property type="match status" value="1"/>
</dbReference>
<dbReference type="InterPro" id="IPR051093">
    <property type="entry name" value="Neuroligin/BSAL"/>
</dbReference>
<feature type="compositionally biased region" description="Low complexity" evidence="9">
    <location>
        <begin position="704"/>
        <end position="720"/>
    </location>
</feature>
<dbReference type="Gene3D" id="3.30.70.330">
    <property type="match status" value="1"/>
</dbReference>
<evidence type="ECO:0000259" key="12">
    <source>
        <dbReference type="Pfam" id="PF00135"/>
    </source>
</evidence>
<dbReference type="CTD" id="9823833"/>
<dbReference type="RefSeq" id="XP_003117976.2">
    <property type="nucleotide sequence ID" value="XM_003117928.2"/>
</dbReference>
<dbReference type="HAMAP" id="MF_01369_A">
    <property type="entry name" value="Ribosomal_uL23_A"/>
    <property type="match status" value="1"/>
</dbReference>
<keyword evidence="3 11" id="KW-0732">Signal</keyword>
<dbReference type="InterPro" id="IPR001014">
    <property type="entry name" value="Ribosomal_uL23_CS"/>
</dbReference>
<dbReference type="Proteomes" id="UP000483820">
    <property type="component" value="Chromosome X"/>
</dbReference>
<evidence type="ECO:0000256" key="7">
    <source>
        <dbReference type="ARBA" id="ARBA00023274"/>
    </source>
</evidence>
<dbReference type="InterPro" id="IPR029058">
    <property type="entry name" value="AB_hydrolase_fold"/>
</dbReference>
<dbReference type="GO" id="GO:0006412">
    <property type="term" value="P:translation"/>
    <property type="evidence" value="ECO:0007669"/>
    <property type="project" value="InterPro"/>
</dbReference>
<dbReference type="SUPFAM" id="SSF54189">
    <property type="entry name" value="Ribosomal proteins S24e, L23 and L15e"/>
    <property type="match status" value="1"/>
</dbReference>
<evidence type="ECO:0000313" key="14">
    <source>
        <dbReference type="EMBL" id="KAF1747841.1"/>
    </source>
</evidence>
<dbReference type="InterPro" id="IPR005633">
    <property type="entry name" value="Ribosomal_uL23_N"/>
</dbReference>
<dbReference type="InterPro" id="IPR019819">
    <property type="entry name" value="Carboxylesterase_B_CS"/>
</dbReference>
<evidence type="ECO:0000256" key="3">
    <source>
        <dbReference type="ARBA" id="ARBA00022729"/>
    </source>
</evidence>
<feature type="region of interest" description="Disordered" evidence="9">
    <location>
        <begin position="704"/>
        <end position="731"/>
    </location>
</feature>
<feature type="signal peptide" evidence="11">
    <location>
        <begin position="1"/>
        <end position="18"/>
    </location>
</feature>
<comment type="similarity">
    <text evidence="1">Belongs to the type-B carboxylesterase/lipase family.</text>
</comment>
<dbReference type="GO" id="GO:0003735">
    <property type="term" value="F:structural constituent of ribosome"/>
    <property type="evidence" value="ECO:0007669"/>
    <property type="project" value="InterPro"/>
</dbReference>
<gene>
    <name evidence="14" type="ORF">GCK72_024307</name>
</gene>
<dbReference type="GO" id="GO:0005840">
    <property type="term" value="C:ribosome"/>
    <property type="evidence" value="ECO:0007669"/>
    <property type="project" value="UniProtKB-KW"/>
</dbReference>
<keyword evidence="5" id="KW-0694">RNA-binding</keyword>
<keyword evidence="10" id="KW-0812">Transmembrane</keyword>
<keyword evidence="10" id="KW-1133">Transmembrane helix</keyword>
<accession>A0A6A5FZE3</accession>
<dbReference type="InterPro" id="IPR012678">
    <property type="entry name" value="Ribosomal_uL23/eL15/eS24_sf"/>
</dbReference>
<dbReference type="SUPFAM" id="SSF53474">
    <property type="entry name" value="alpha/beta-Hydrolases"/>
    <property type="match status" value="1"/>
</dbReference>
<organism evidence="14 15">
    <name type="scientific">Caenorhabditis remanei</name>
    <name type="common">Caenorhabditis vulgaris</name>
    <dbReference type="NCBI Taxonomy" id="31234"/>
    <lineage>
        <taxon>Eukaryota</taxon>
        <taxon>Metazoa</taxon>
        <taxon>Ecdysozoa</taxon>
        <taxon>Nematoda</taxon>
        <taxon>Chromadorea</taxon>
        <taxon>Rhabditida</taxon>
        <taxon>Rhabditina</taxon>
        <taxon>Rhabditomorpha</taxon>
        <taxon>Rhabditoidea</taxon>
        <taxon>Rhabditidae</taxon>
        <taxon>Peloderinae</taxon>
        <taxon>Caenorhabditis</taxon>
    </lineage>
</organism>
<keyword evidence="6 8" id="KW-0689">Ribosomal protein</keyword>
<comment type="similarity">
    <text evidence="2 8">Belongs to the universal ribosomal protein uL23 family.</text>
</comment>
<evidence type="ECO:0000256" key="8">
    <source>
        <dbReference type="RuleBase" id="RU003934"/>
    </source>
</evidence>
<dbReference type="Gene3D" id="3.40.50.1820">
    <property type="entry name" value="alpha/beta hydrolase"/>
    <property type="match status" value="1"/>
</dbReference>
<evidence type="ECO:0000259" key="13">
    <source>
        <dbReference type="Pfam" id="PF03939"/>
    </source>
</evidence>
<dbReference type="GeneID" id="9823833"/>
<dbReference type="PROSITE" id="PS00050">
    <property type="entry name" value="RIBOSOMAL_L23"/>
    <property type="match status" value="1"/>
</dbReference>
<evidence type="ECO:0000256" key="5">
    <source>
        <dbReference type="ARBA" id="ARBA00022884"/>
    </source>
</evidence>
<reference evidence="14 15" key="1">
    <citation type="submission" date="2019-12" db="EMBL/GenBank/DDBJ databases">
        <title>Chromosome-level assembly of the Caenorhabditis remanei genome.</title>
        <authorList>
            <person name="Teterina A.A."/>
            <person name="Willis J.H."/>
            <person name="Phillips P.C."/>
        </authorList>
    </citation>
    <scope>NUCLEOTIDE SEQUENCE [LARGE SCALE GENOMIC DNA]</scope>
    <source>
        <strain evidence="14 15">PX506</strain>
        <tissue evidence="14">Whole organism</tissue>
    </source>
</reference>
<name>A0A6A5FZE3_CAERE</name>
<feature type="chain" id="PRO_5025454086" evidence="11">
    <location>
        <begin position="19"/>
        <end position="870"/>
    </location>
</feature>
<evidence type="ECO:0000256" key="2">
    <source>
        <dbReference type="ARBA" id="ARBA00006700"/>
    </source>
</evidence>
<feature type="domain" description="Carboxylesterase type B" evidence="12">
    <location>
        <begin position="101"/>
        <end position="628"/>
    </location>
</feature>
<dbReference type="EMBL" id="WUAV01000006">
    <property type="protein sequence ID" value="KAF1747841.1"/>
    <property type="molecule type" value="Genomic_DNA"/>
</dbReference>
<dbReference type="GO" id="GO:1990904">
    <property type="term" value="C:ribonucleoprotein complex"/>
    <property type="evidence" value="ECO:0007669"/>
    <property type="project" value="UniProtKB-KW"/>
</dbReference>
<keyword evidence="7 8" id="KW-0687">Ribonucleoprotein</keyword>
<feature type="transmembrane region" description="Helical" evidence="10">
    <location>
        <begin position="659"/>
        <end position="683"/>
    </location>
</feature>
<dbReference type="PROSITE" id="PS00941">
    <property type="entry name" value="CARBOXYLESTERASE_B_2"/>
    <property type="match status" value="1"/>
</dbReference>
<dbReference type="Pfam" id="PF00276">
    <property type="entry name" value="Ribosomal_L23"/>
    <property type="match status" value="1"/>
</dbReference>
<evidence type="ECO:0000256" key="4">
    <source>
        <dbReference type="ARBA" id="ARBA00022730"/>
    </source>
</evidence>
<dbReference type="Pfam" id="PF00135">
    <property type="entry name" value="COesterase"/>
    <property type="match status" value="1"/>
</dbReference>
<dbReference type="Pfam" id="PF03939">
    <property type="entry name" value="Ribosomal_L23eN"/>
    <property type="match status" value="1"/>
</dbReference>
<evidence type="ECO:0000256" key="9">
    <source>
        <dbReference type="SAM" id="MobiDB-lite"/>
    </source>
</evidence>
<dbReference type="InterPro" id="IPR012677">
    <property type="entry name" value="Nucleotide-bd_a/b_plait_sf"/>
</dbReference>
<protein>
    <submittedName>
        <fullName evidence="14">Uncharacterized protein</fullName>
    </submittedName>
</protein>
<keyword evidence="10" id="KW-0472">Membrane</keyword>
<sequence>MFLGTIFHGLFTIPLVISQFIPPPTRPVNLWDPFETTTTPRPSGLNQGLNRDEVVVRLPLGDIVGKEVHLHNLPWTIHKDPTEELPRDGTHFDPNPLKPNNTVTVFTFLGVPYAEPPTSQRRFKPPQQLTTFPGKPPFLAFNYAASCAQDVEKAPSPFVDHPYPFMVDEDCLYLNIFSPDISKNAPTTYPVIVFFHGGNFQTGSANEWPAHGLASRGMVVVTVNYRLGAFGFMSFGDSETGNYGLQDQRLALQFVKDHIATFGGDPQAITVVGHDAGAASIGYHMQAPQSRHLFRSAATMSGADVSYHSYIGKPALAFNNTMKLGHYVGCTETVPQNMWNCILTRSTNDIVYATQNVPIEYNRYLFMPTVDGNHLPGNPLWTLVNAPSGETSIMSPVPMLIGMNAQDGSEVVLEDRRLGEFSQFNDVDHEYLKSYSLEYCYRHNYSMNREATAEAILSKYTFWPDRAAVWAIKENFIQFATDAYYTAPMQLSAHLHSASGSRVFQYVNNYNFSKQHPDLKFIPDWMGVCRDCDLYLMFGYPFLPDELRPIGLRGVNFTDMDRNASRTFSNIIRRFTYYQNPNFLYDGSWVAYEPRRHWYMNFNYSHEEDWKVPGTIARDYRYQDVAFWNEYIPALVNYMTTTFSPENVAYRREITVFKWITGVNVIIIALLIVLAGAFGYMVFGNNEEAAAADKVENHQLVGYSTSDVSSRTRSPRSRISNGKMAPSAPAKTAKALDAKKKVVKGKRTTHQRQVRTSVHFRRPVTLKTARQARFPRKSAPKTSKMDHFRVIQHPLTTESAMKKIEEHNTLVFIVSNDANKYQIKDAVHKLYNVQALKVNTLITPLQQKKAYVRLTADYDALDVANKIGVI</sequence>
<dbReference type="KEGG" id="crq:GCK72_024307"/>
<evidence type="ECO:0000313" key="15">
    <source>
        <dbReference type="Proteomes" id="UP000483820"/>
    </source>
</evidence>
<comment type="caution">
    <text evidence="14">The sequence shown here is derived from an EMBL/GenBank/DDBJ whole genome shotgun (WGS) entry which is preliminary data.</text>
</comment>
<evidence type="ECO:0000256" key="1">
    <source>
        <dbReference type="ARBA" id="ARBA00005964"/>
    </source>
</evidence>
<dbReference type="InterPro" id="IPR013025">
    <property type="entry name" value="Ribosomal_uL23-like"/>
</dbReference>